<protein>
    <recommendedName>
        <fullName evidence="5">PH domain-containing protein</fullName>
    </recommendedName>
</protein>
<evidence type="ECO:0000313" key="6">
    <source>
        <dbReference type="Proteomes" id="UP000050795"/>
    </source>
</evidence>
<name>A0AA85IQZ0_TRIRE</name>
<dbReference type="SUPFAM" id="SSF144000">
    <property type="entry name" value="Oxysterol-binding protein-like"/>
    <property type="match status" value="1"/>
</dbReference>
<dbReference type="PROSITE" id="PS50003">
    <property type="entry name" value="PH_DOMAIN"/>
    <property type="match status" value="1"/>
</dbReference>
<dbReference type="InterPro" id="IPR000648">
    <property type="entry name" value="Oxysterol-bd"/>
</dbReference>
<dbReference type="WBParaSite" id="TREG1_102120.3">
    <property type="protein sequence ID" value="TREG1_102120.3"/>
    <property type="gene ID" value="TREG1_102120"/>
</dbReference>
<dbReference type="Pfam" id="PF01237">
    <property type="entry name" value="Oxysterol_BP"/>
    <property type="match status" value="1"/>
</dbReference>
<dbReference type="GO" id="GO:0006869">
    <property type="term" value="P:lipid transport"/>
    <property type="evidence" value="ECO:0007669"/>
    <property type="project" value="UniProtKB-KW"/>
</dbReference>
<dbReference type="InterPro" id="IPR001849">
    <property type="entry name" value="PH_domain"/>
</dbReference>
<dbReference type="Gene3D" id="1.10.287.2720">
    <property type="match status" value="1"/>
</dbReference>
<dbReference type="CDD" id="cd13291">
    <property type="entry name" value="PH_ORP10_ORP11"/>
    <property type="match status" value="1"/>
</dbReference>
<sequence>MNGKDKENVFKLIKRNKDLHTDEEKSHLRKRIEGQLLKFTNVVKGYQYRWFVIDPDVGRIEYYEKEDHKRSLKPRGTLNLMYASVCPSDEDSQTFIINAANGDLLKLKAVDAKERQHWVDRLRAVAEYHTDKAEQNPLVATLPPTSEFGNHTDPSGTSPHTLNSPKTTSPQTNDVNSSGDQCTDVDSPNISVADTFPVFCPGRPSDPRTQLGELFRQLEHENQALATVVDATSIRSPEITEVFKNLLLSKATSQATLTCLKRCMELIKRQDIANGIENGKMTRSLNSSSAERSGSGDFCSSVVEVSESCKPDYKNTTTAATTESISSVNSTLTDDVQDILAKYPLPIKNMQVGCIDIPKDEEEKEEKIQDDTSHRYDVHKENEDSLKLDSEEQKAVILHLLSQLKIGMDLTRVALPVFILEKYSLLEMFANYMAHPNLFCSITDYEDPEARMLAFVQWYLTTFHAGKKDKIAKKPYNPIIGETFHCSWLIPAGDNLNSGGSLLEPYKDKCKTSHSNNNSPIIIRYYAEQVSHQPPVTALHFSCPSKKMGLTASICAKSKFQGMSAYTAILGKLTLKLGEHNDEEYHFSLPTIYARSILTVPWVEFGDKVSITCPQTNYSATVTFLTKPHYGDKLHRISGEIYGVSNCSQTGSDRSSKRSGSPVNPLGNVNLIARVSGGWNKTIDFEVFSKVNSYKCSVDVNKLPVFQKRIRPIECQQPEESRRLWQNVTNALELGKFDLALEKKRELEEQQRISEKYRALYKFSFPVKYFTWDESAWVFRW</sequence>
<dbReference type="Gene3D" id="2.30.29.30">
    <property type="entry name" value="Pleckstrin-homology domain (PH domain)/Phosphotyrosine-binding domain (PTB)"/>
    <property type="match status" value="1"/>
</dbReference>
<reference evidence="7 8" key="2">
    <citation type="submission" date="2023-11" db="UniProtKB">
        <authorList>
            <consortium name="WormBaseParasite"/>
        </authorList>
    </citation>
    <scope>IDENTIFICATION</scope>
</reference>
<evidence type="ECO:0000256" key="4">
    <source>
        <dbReference type="SAM" id="MobiDB-lite"/>
    </source>
</evidence>
<feature type="compositionally biased region" description="Polar residues" evidence="4">
    <location>
        <begin position="143"/>
        <end position="187"/>
    </location>
</feature>
<dbReference type="WBParaSite" id="TREG1_102120.5">
    <property type="protein sequence ID" value="TREG1_102120.5"/>
    <property type="gene ID" value="TREG1_102120"/>
</dbReference>
<evidence type="ECO:0000259" key="5">
    <source>
        <dbReference type="PROSITE" id="PS50003"/>
    </source>
</evidence>
<accession>A0AA85IQZ0</accession>
<dbReference type="SMART" id="SM00233">
    <property type="entry name" value="PH"/>
    <property type="match status" value="1"/>
</dbReference>
<reference evidence="6" key="1">
    <citation type="submission" date="2022-06" db="EMBL/GenBank/DDBJ databases">
        <authorList>
            <person name="Berger JAMES D."/>
            <person name="Berger JAMES D."/>
        </authorList>
    </citation>
    <scope>NUCLEOTIDE SEQUENCE [LARGE SCALE GENOMIC DNA]</scope>
</reference>
<dbReference type="Gene3D" id="6.10.140.1150">
    <property type="match status" value="1"/>
</dbReference>
<dbReference type="AlphaFoldDB" id="A0AA85IQZ0"/>
<keyword evidence="3" id="KW-0446">Lipid-binding</keyword>
<proteinExistence type="predicted"/>
<evidence type="ECO:0000313" key="7">
    <source>
        <dbReference type="WBParaSite" id="TREG1_102120.1"/>
    </source>
</evidence>
<dbReference type="GO" id="GO:0032934">
    <property type="term" value="F:sterol binding"/>
    <property type="evidence" value="ECO:0007669"/>
    <property type="project" value="TreeGrafter"/>
</dbReference>
<dbReference type="Proteomes" id="UP000050795">
    <property type="component" value="Unassembled WGS sequence"/>
</dbReference>
<evidence type="ECO:0000313" key="8">
    <source>
        <dbReference type="WBParaSite" id="TREG1_102120.2"/>
    </source>
</evidence>
<dbReference type="PANTHER" id="PTHR10972:SF141">
    <property type="entry name" value="OXYSTEROL-BINDING PROTEIN"/>
    <property type="match status" value="1"/>
</dbReference>
<evidence type="ECO:0000256" key="3">
    <source>
        <dbReference type="ARBA" id="ARBA00023121"/>
    </source>
</evidence>
<organism evidence="6 8">
    <name type="scientific">Trichobilharzia regenti</name>
    <name type="common">Nasal bird schistosome</name>
    <dbReference type="NCBI Taxonomy" id="157069"/>
    <lineage>
        <taxon>Eukaryota</taxon>
        <taxon>Metazoa</taxon>
        <taxon>Spiralia</taxon>
        <taxon>Lophotrochozoa</taxon>
        <taxon>Platyhelminthes</taxon>
        <taxon>Trematoda</taxon>
        <taxon>Digenea</taxon>
        <taxon>Strigeidida</taxon>
        <taxon>Schistosomatoidea</taxon>
        <taxon>Schistosomatidae</taxon>
        <taxon>Trichobilharzia</taxon>
    </lineage>
</organism>
<dbReference type="GO" id="GO:0005829">
    <property type="term" value="C:cytosol"/>
    <property type="evidence" value="ECO:0007669"/>
    <property type="project" value="TreeGrafter"/>
</dbReference>
<dbReference type="InterPro" id="IPR011993">
    <property type="entry name" value="PH-like_dom_sf"/>
</dbReference>
<evidence type="ECO:0000256" key="2">
    <source>
        <dbReference type="ARBA" id="ARBA00023055"/>
    </source>
</evidence>
<keyword evidence="2" id="KW-0445">Lipid transport</keyword>
<keyword evidence="1" id="KW-0813">Transport</keyword>
<dbReference type="SUPFAM" id="SSF50729">
    <property type="entry name" value="PH domain-like"/>
    <property type="match status" value="1"/>
</dbReference>
<feature type="domain" description="PH" evidence="5">
    <location>
        <begin position="29"/>
        <end position="127"/>
    </location>
</feature>
<feature type="region of interest" description="Disordered" evidence="4">
    <location>
        <begin position="135"/>
        <end position="187"/>
    </location>
</feature>
<dbReference type="Pfam" id="PF00169">
    <property type="entry name" value="PH"/>
    <property type="match status" value="1"/>
</dbReference>
<dbReference type="PANTHER" id="PTHR10972">
    <property type="entry name" value="OXYSTEROL-BINDING PROTEIN-RELATED"/>
    <property type="match status" value="1"/>
</dbReference>
<dbReference type="FunFam" id="1.10.287.2720:FF:000001">
    <property type="entry name" value="Oxysterol-binding OBPalpha"/>
    <property type="match status" value="1"/>
</dbReference>
<dbReference type="Gene3D" id="2.40.160.120">
    <property type="match status" value="1"/>
</dbReference>
<dbReference type="InterPro" id="IPR037239">
    <property type="entry name" value="OSBP_sf"/>
</dbReference>
<dbReference type="GO" id="GO:0016020">
    <property type="term" value="C:membrane"/>
    <property type="evidence" value="ECO:0007669"/>
    <property type="project" value="TreeGrafter"/>
</dbReference>
<dbReference type="WBParaSite" id="TREG1_102120.1">
    <property type="protein sequence ID" value="TREG1_102120.1"/>
    <property type="gene ID" value="TREG1_102120"/>
</dbReference>
<dbReference type="WBParaSite" id="TREG1_102120.2">
    <property type="protein sequence ID" value="TREG1_102120.2"/>
    <property type="gene ID" value="TREG1_102120"/>
</dbReference>
<evidence type="ECO:0000256" key="1">
    <source>
        <dbReference type="ARBA" id="ARBA00022448"/>
    </source>
</evidence>
<keyword evidence="6" id="KW-1185">Reference proteome</keyword>